<dbReference type="Pfam" id="PF13560">
    <property type="entry name" value="HTH_31"/>
    <property type="match status" value="1"/>
</dbReference>
<reference evidence="2 3" key="1">
    <citation type="journal article" date="2009" name="Stand. Genomic Sci.">
        <title>Complete genome sequence of Jonesia denitrificans type strain (Prevot 55134).</title>
        <authorList>
            <person name="Pukall R."/>
            <person name="Gehrich-Schroter G."/>
            <person name="Lapidus A."/>
            <person name="Nolan M."/>
            <person name="Glavina Del Rio T."/>
            <person name="Lucas S."/>
            <person name="Chen F."/>
            <person name="Tice H."/>
            <person name="Pitluck S."/>
            <person name="Cheng J.F."/>
            <person name="Copeland A."/>
            <person name="Saunders E."/>
            <person name="Brettin T."/>
            <person name="Detter J.C."/>
            <person name="Bruce D."/>
            <person name="Goodwin L."/>
            <person name="Pati A."/>
            <person name="Ivanova N."/>
            <person name="Mavromatis K."/>
            <person name="Ovchinnikova G."/>
            <person name="Chen A."/>
            <person name="Palaniappan K."/>
            <person name="Land M."/>
            <person name="Hauser L."/>
            <person name="Chang Y.J."/>
            <person name="Jeffries C.D."/>
            <person name="Chain P."/>
            <person name="Goker M."/>
            <person name="Bristow J."/>
            <person name="Eisen J.A."/>
            <person name="Markowitz V."/>
            <person name="Hugenholtz P."/>
            <person name="Kyrpides N.C."/>
            <person name="Klenk H.P."/>
            <person name="Han C."/>
        </authorList>
    </citation>
    <scope>NUCLEOTIDE SEQUENCE [LARGE SCALE GENOMIC DNA]</scope>
    <source>
        <strain evidence="3">ATCC 14870 / DSM 20603 / BCRC 15368 / CIP 55.134 / JCM 11481 / NBRC 15587 / NCTC 10816 / Prevot 55134</strain>
    </source>
</reference>
<name>C7R219_JONDD</name>
<evidence type="ECO:0000313" key="2">
    <source>
        <dbReference type="EMBL" id="ACV09907.1"/>
    </source>
</evidence>
<evidence type="ECO:0000259" key="1">
    <source>
        <dbReference type="PROSITE" id="PS50943"/>
    </source>
</evidence>
<dbReference type="Proteomes" id="UP000000628">
    <property type="component" value="Chromosome"/>
</dbReference>
<dbReference type="PROSITE" id="PS50943">
    <property type="entry name" value="HTH_CROC1"/>
    <property type="match status" value="1"/>
</dbReference>
<dbReference type="InterPro" id="IPR010982">
    <property type="entry name" value="Lambda_DNA-bd_dom_sf"/>
</dbReference>
<dbReference type="eggNOG" id="COG1426">
    <property type="taxonomic scope" value="Bacteria"/>
</dbReference>
<accession>C7R219</accession>
<dbReference type="InterPro" id="IPR001387">
    <property type="entry name" value="Cro/C1-type_HTH"/>
</dbReference>
<keyword evidence="3" id="KW-1185">Reference proteome</keyword>
<dbReference type="EMBL" id="CP001706">
    <property type="protein sequence ID" value="ACV09907.1"/>
    <property type="molecule type" value="Genomic_DNA"/>
</dbReference>
<dbReference type="KEGG" id="jde:Jden_2272"/>
<protein>
    <submittedName>
        <fullName evidence="2">Transcriptional regulator, XRE family</fullName>
    </submittedName>
</protein>
<dbReference type="AlphaFoldDB" id="C7R219"/>
<dbReference type="STRING" id="471856.Jden_2272"/>
<dbReference type="SMART" id="SM00530">
    <property type="entry name" value="HTH_XRE"/>
    <property type="match status" value="1"/>
</dbReference>
<dbReference type="HOGENOM" id="CLU_2788325_0_0_11"/>
<organism evidence="2 3">
    <name type="scientific">Jonesia denitrificans (strain ATCC 14870 / DSM 20603 / BCRC 15368 / CIP 55.134 / JCM 11481 / NBRC 15587 / NCTC 10816 / Prevot 55134)</name>
    <name type="common">Listeria denitrificans</name>
    <dbReference type="NCBI Taxonomy" id="471856"/>
    <lineage>
        <taxon>Bacteria</taxon>
        <taxon>Bacillati</taxon>
        <taxon>Actinomycetota</taxon>
        <taxon>Actinomycetes</taxon>
        <taxon>Micrococcales</taxon>
        <taxon>Jonesiaceae</taxon>
        <taxon>Jonesia</taxon>
    </lineage>
</organism>
<feature type="domain" description="HTH cro/C1-type" evidence="1">
    <location>
        <begin position="12"/>
        <end position="48"/>
    </location>
</feature>
<dbReference type="Gene3D" id="1.10.260.40">
    <property type="entry name" value="lambda repressor-like DNA-binding domains"/>
    <property type="match status" value="1"/>
</dbReference>
<gene>
    <name evidence="2" type="ordered locus">Jden_2272</name>
</gene>
<proteinExistence type="predicted"/>
<evidence type="ECO:0000313" key="3">
    <source>
        <dbReference type="Proteomes" id="UP000000628"/>
    </source>
</evidence>
<sequence>MAQQTNNTGTSLRSLRRLAGLTLEDVAAQADTSVSYLSKVETGRYEPTRVYVAKVTAIIADALAKTAA</sequence>
<dbReference type="OrthoDB" id="5125595at2"/>
<dbReference type="CDD" id="cd00093">
    <property type="entry name" value="HTH_XRE"/>
    <property type="match status" value="1"/>
</dbReference>
<dbReference type="RefSeq" id="WP_015772535.1">
    <property type="nucleotide sequence ID" value="NC_013174.1"/>
</dbReference>
<dbReference type="SUPFAM" id="SSF47413">
    <property type="entry name" value="lambda repressor-like DNA-binding domains"/>
    <property type="match status" value="1"/>
</dbReference>
<dbReference type="GO" id="GO:0003677">
    <property type="term" value="F:DNA binding"/>
    <property type="evidence" value="ECO:0007669"/>
    <property type="project" value="InterPro"/>
</dbReference>